<evidence type="ECO:0000256" key="1">
    <source>
        <dbReference type="ARBA" id="ARBA00023015"/>
    </source>
</evidence>
<dbReference type="InterPro" id="IPR011711">
    <property type="entry name" value="GntR_C"/>
</dbReference>
<dbReference type="Pfam" id="PF00392">
    <property type="entry name" value="GntR"/>
    <property type="match status" value="1"/>
</dbReference>
<dbReference type="SMART" id="SM00895">
    <property type="entry name" value="FCD"/>
    <property type="match status" value="1"/>
</dbReference>
<dbReference type="OrthoDB" id="8114900at2"/>
<dbReference type="Pfam" id="PF07729">
    <property type="entry name" value="FCD"/>
    <property type="match status" value="1"/>
</dbReference>
<evidence type="ECO:0000259" key="5">
    <source>
        <dbReference type="SMART" id="SM00895"/>
    </source>
</evidence>
<gene>
    <name evidence="6" type="ORF">DYI37_17075</name>
</gene>
<evidence type="ECO:0000256" key="3">
    <source>
        <dbReference type="ARBA" id="ARBA00023163"/>
    </source>
</evidence>
<dbReference type="SUPFAM" id="SSF48008">
    <property type="entry name" value="GntR ligand-binding domain-like"/>
    <property type="match status" value="1"/>
</dbReference>
<evidence type="ECO:0000256" key="2">
    <source>
        <dbReference type="ARBA" id="ARBA00023125"/>
    </source>
</evidence>
<evidence type="ECO:0000259" key="4">
    <source>
        <dbReference type="SMART" id="SM00345"/>
    </source>
</evidence>
<dbReference type="GO" id="GO:0003700">
    <property type="term" value="F:DNA-binding transcription factor activity"/>
    <property type="evidence" value="ECO:0007669"/>
    <property type="project" value="InterPro"/>
</dbReference>
<keyword evidence="2" id="KW-0238">DNA-binding</keyword>
<keyword evidence="7" id="KW-1185">Reference proteome</keyword>
<dbReference type="CDD" id="cd07377">
    <property type="entry name" value="WHTH_GntR"/>
    <property type="match status" value="1"/>
</dbReference>
<dbReference type="GO" id="GO:0003677">
    <property type="term" value="F:DNA binding"/>
    <property type="evidence" value="ECO:0007669"/>
    <property type="project" value="UniProtKB-KW"/>
</dbReference>
<dbReference type="AlphaFoldDB" id="A0A371WZ43"/>
<proteinExistence type="predicted"/>
<dbReference type="PANTHER" id="PTHR43537:SF24">
    <property type="entry name" value="GLUCONATE OPERON TRANSCRIPTIONAL REPRESSOR"/>
    <property type="match status" value="1"/>
</dbReference>
<organism evidence="6 7">
    <name type="scientific">Fulvimarina endophytica</name>
    <dbReference type="NCBI Taxonomy" id="2293836"/>
    <lineage>
        <taxon>Bacteria</taxon>
        <taxon>Pseudomonadati</taxon>
        <taxon>Pseudomonadota</taxon>
        <taxon>Alphaproteobacteria</taxon>
        <taxon>Hyphomicrobiales</taxon>
        <taxon>Aurantimonadaceae</taxon>
        <taxon>Fulvimarina</taxon>
    </lineage>
</organism>
<dbReference type="Gene3D" id="1.20.120.530">
    <property type="entry name" value="GntR ligand-binding domain-like"/>
    <property type="match status" value="1"/>
</dbReference>
<dbReference type="EMBL" id="QURL01000008">
    <property type="protein sequence ID" value="RFC62219.1"/>
    <property type="molecule type" value="Genomic_DNA"/>
</dbReference>
<dbReference type="PRINTS" id="PR00035">
    <property type="entry name" value="HTHGNTR"/>
</dbReference>
<sequence>MATTIKEADLGIRVDRPTKTLRELTLEKMREAILTSHFKPGERLVERDLCAQLGVSRTIVREVLRHLESEGLVASLPNRGPIVAETTAEDAWQIYSIRAALESMAAEACAELAPEDAIEDMGEALLAIEKAYEAKSPPAVLEATKTFYEIMFHAAGQAMAWSIVSSLMLRINRLRSLTIADRARDKDGPREMRAILDAIASRDPAKAGLAARHHVEQASSIARRIIAPPRQS</sequence>
<reference evidence="6 7" key="1">
    <citation type="submission" date="2018-08" db="EMBL/GenBank/DDBJ databases">
        <title>Fulvimarina sp. 85, whole genome shotgun sequence.</title>
        <authorList>
            <person name="Tuo L."/>
        </authorList>
    </citation>
    <scope>NUCLEOTIDE SEQUENCE [LARGE SCALE GENOMIC DNA]</scope>
    <source>
        <strain evidence="6 7">85</strain>
    </source>
</reference>
<feature type="domain" description="HTH gntR-type" evidence="4">
    <location>
        <begin position="25"/>
        <end position="83"/>
    </location>
</feature>
<name>A0A371WZ43_9HYPH</name>
<comment type="caution">
    <text evidence="6">The sequence shown here is derived from an EMBL/GenBank/DDBJ whole genome shotgun (WGS) entry which is preliminary data.</text>
</comment>
<dbReference type="Gene3D" id="1.10.10.10">
    <property type="entry name" value="Winged helix-like DNA-binding domain superfamily/Winged helix DNA-binding domain"/>
    <property type="match status" value="1"/>
</dbReference>
<dbReference type="Proteomes" id="UP000264310">
    <property type="component" value="Unassembled WGS sequence"/>
</dbReference>
<evidence type="ECO:0000313" key="7">
    <source>
        <dbReference type="Proteomes" id="UP000264310"/>
    </source>
</evidence>
<protein>
    <submittedName>
        <fullName evidence="6">GntR family transcriptional regulator</fullName>
    </submittedName>
</protein>
<dbReference type="SMART" id="SM00345">
    <property type="entry name" value="HTH_GNTR"/>
    <property type="match status" value="1"/>
</dbReference>
<evidence type="ECO:0000313" key="6">
    <source>
        <dbReference type="EMBL" id="RFC62219.1"/>
    </source>
</evidence>
<keyword evidence="1" id="KW-0805">Transcription regulation</keyword>
<keyword evidence="3" id="KW-0804">Transcription</keyword>
<dbReference type="SUPFAM" id="SSF46785">
    <property type="entry name" value="Winged helix' DNA-binding domain"/>
    <property type="match status" value="1"/>
</dbReference>
<accession>A0A371WZ43</accession>
<dbReference type="InterPro" id="IPR036390">
    <property type="entry name" value="WH_DNA-bd_sf"/>
</dbReference>
<dbReference type="InterPro" id="IPR008920">
    <property type="entry name" value="TF_FadR/GntR_C"/>
</dbReference>
<feature type="domain" description="GntR C-terminal" evidence="5">
    <location>
        <begin position="93"/>
        <end position="217"/>
    </location>
</feature>
<dbReference type="PANTHER" id="PTHR43537">
    <property type="entry name" value="TRANSCRIPTIONAL REGULATOR, GNTR FAMILY"/>
    <property type="match status" value="1"/>
</dbReference>
<dbReference type="InterPro" id="IPR036388">
    <property type="entry name" value="WH-like_DNA-bd_sf"/>
</dbReference>
<dbReference type="InterPro" id="IPR000524">
    <property type="entry name" value="Tscrpt_reg_HTH_GntR"/>
</dbReference>
<dbReference type="RefSeq" id="WP_116684487.1">
    <property type="nucleotide sequence ID" value="NZ_QURL01000008.1"/>
</dbReference>